<dbReference type="Proteomes" id="UP001162992">
    <property type="component" value="Chromosome 10"/>
</dbReference>
<proteinExistence type="predicted"/>
<gene>
    <name evidence="1" type="ORF">O6H91_10G093100</name>
</gene>
<comment type="caution">
    <text evidence="1">The sequence shown here is derived from an EMBL/GenBank/DDBJ whole genome shotgun (WGS) entry which is preliminary data.</text>
</comment>
<organism evidence="1 2">
    <name type="scientific">Diphasiastrum complanatum</name>
    <name type="common">Issler's clubmoss</name>
    <name type="synonym">Lycopodium complanatum</name>
    <dbReference type="NCBI Taxonomy" id="34168"/>
    <lineage>
        <taxon>Eukaryota</taxon>
        <taxon>Viridiplantae</taxon>
        <taxon>Streptophyta</taxon>
        <taxon>Embryophyta</taxon>
        <taxon>Tracheophyta</taxon>
        <taxon>Lycopodiopsida</taxon>
        <taxon>Lycopodiales</taxon>
        <taxon>Lycopodiaceae</taxon>
        <taxon>Lycopodioideae</taxon>
        <taxon>Diphasiastrum</taxon>
    </lineage>
</organism>
<keyword evidence="2" id="KW-1185">Reference proteome</keyword>
<accession>A0ACC2CJK9</accession>
<name>A0ACC2CJK9_DIPCM</name>
<evidence type="ECO:0000313" key="1">
    <source>
        <dbReference type="EMBL" id="KAJ7542167.1"/>
    </source>
</evidence>
<evidence type="ECO:0000313" key="2">
    <source>
        <dbReference type="Proteomes" id="UP001162992"/>
    </source>
</evidence>
<sequence>MGSDGNDLYSQGLIPLRSSAQPQLMSLPGLPTLWHTDLLNYMLDAVPAGIRRVVLNCASVQSQSSRILVNTTYEIEAGYIDALEKEDPYKTNLKILAIGPLLPPELMDENQVQLSARSKHESSEVRDCIEWLNMQSPASVLYVFFGSKYIPSHNEIIEFAHGLEASTHAFIWVLKPPPSDASQDATSWLSRVLPQGFQSRIHTRGFILPYWAPQILILSNPSVGGFWTHCGWNSILESIYCGVPLIAYPQFAEQRHNCRMIVDQLKIAREIVMDEMKGFPDRKAVERAVRSVMEAEEAQEIRRKVEEVRDTMRKAVKDNGSSYRNLEAIVKEIFHYFDQKLSITA</sequence>
<reference evidence="2" key="1">
    <citation type="journal article" date="2024" name="Proc. Natl. Acad. Sci. U.S.A.">
        <title>Extraordinary preservation of gene collinearity over three hundred million years revealed in homosporous lycophytes.</title>
        <authorList>
            <person name="Li C."/>
            <person name="Wickell D."/>
            <person name="Kuo L.Y."/>
            <person name="Chen X."/>
            <person name="Nie B."/>
            <person name="Liao X."/>
            <person name="Peng D."/>
            <person name="Ji J."/>
            <person name="Jenkins J."/>
            <person name="Williams M."/>
            <person name="Shu S."/>
            <person name="Plott C."/>
            <person name="Barry K."/>
            <person name="Rajasekar S."/>
            <person name="Grimwood J."/>
            <person name="Han X."/>
            <person name="Sun S."/>
            <person name="Hou Z."/>
            <person name="He W."/>
            <person name="Dai G."/>
            <person name="Sun C."/>
            <person name="Schmutz J."/>
            <person name="Leebens-Mack J.H."/>
            <person name="Li F.W."/>
            <person name="Wang L."/>
        </authorList>
    </citation>
    <scope>NUCLEOTIDE SEQUENCE [LARGE SCALE GENOMIC DNA]</scope>
    <source>
        <strain evidence="2">cv. PW_Plant_1</strain>
    </source>
</reference>
<protein>
    <submittedName>
        <fullName evidence="1">Uncharacterized protein</fullName>
    </submittedName>
</protein>
<dbReference type="EMBL" id="CM055101">
    <property type="protein sequence ID" value="KAJ7542167.1"/>
    <property type="molecule type" value="Genomic_DNA"/>
</dbReference>